<comment type="similarity">
    <text evidence="1 5">Belongs to the universal ribosomal protein uL29 family.</text>
</comment>
<dbReference type="SUPFAM" id="SSF46561">
    <property type="entry name" value="Ribosomal protein L29 (L29p)"/>
    <property type="match status" value="1"/>
</dbReference>
<evidence type="ECO:0000256" key="4">
    <source>
        <dbReference type="ARBA" id="ARBA00035204"/>
    </source>
</evidence>
<protein>
    <recommendedName>
        <fullName evidence="4 5">Large ribosomal subunit protein uL29</fullName>
    </recommendedName>
</protein>
<evidence type="ECO:0000313" key="7">
    <source>
        <dbReference type="Proteomes" id="UP000772618"/>
    </source>
</evidence>
<comment type="caution">
    <text evidence="6">The sequence shown here is derived from an EMBL/GenBank/DDBJ whole genome shotgun (WGS) entry which is preliminary data.</text>
</comment>
<keyword evidence="7" id="KW-1185">Reference proteome</keyword>
<dbReference type="Proteomes" id="UP000772618">
    <property type="component" value="Unassembled WGS sequence"/>
</dbReference>
<reference evidence="6 7" key="1">
    <citation type="submission" date="2021-05" db="EMBL/GenBank/DDBJ databases">
        <title>A Polyphasic approach of four new species of the genus Ohtaekwangia: Ohtaekwangia histidinii sp. nov., Ohtaekwangia cretensis sp. nov., Ohtaekwangia indiensis sp. nov., Ohtaekwangia reichenbachii sp. nov. from diverse environment.</title>
        <authorList>
            <person name="Octaviana S."/>
        </authorList>
    </citation>
    <scope>NUCLEOTIDE SEQUENCE [LARGE SCALE GENOMIC DNA]</scope>
    <source>
        <strain evidence="6 7">PWU20</strain>
    </source>
</reference>
<dbReference type="EMBL" id="JAHESD010000003">
    <property type="protein sequence ID" value="MBT1702090.1"/>
    <property type="molecule type" value="Genomic_DNA"/>
</dbReference>
<dbReference type="InterPro" id="IPR018254">
    <property type="entry name" value="Ribosomal_uL29_CS"/>
</dbReference>
<keyword evidence="2 5" id="KW-0689">Ribosomal protein</keyword>
<dbReference type="Pfam" id="PF00831">
    <property type="entry name" value="Ribosomal_L29"/>
    <property type="match status" value="1"/>
</dbReference>
<evidence type="ECO:0000313" key="6">
    <source>
        <dbReference type="EMBL" id="MBT1702090.1"/>
    </source>
</evidence>
<sequence>MKNSEIKALSVAELKDKISSEKEALRKLKFAHRISSIENPMRINSTRKLIAKLSTELRSKELQK</sequence>
<evidence type="ECO:0000256" key="5">
    <source>
        <dbReference type="HAMAP-Rule" id="MF_00374"/>
    </source>
</evidence>
<accession>A0ABS5VKX6</accession>
<evidence type="ECO:0000256" key="1">
    <source>
        <dbReference type="ARBA" id="ARBA00009254"/>
    </source>
</evidence>
<dbReference type="InterPro" id="IPR036049">
    <property type="entry name" value="Ribosomal_uL29_sf"/>
</dbReference>
<dbReference type="NCBIfam" id="TIGR00012">
    <property type="entry name" value="L29"/>
    <property type="match status" value="1"/>
</dbReference>
<evidence type="ECO:0000256" key="3">
    <source>
        <dbReference type="ARBA" id="ARBA00023274"/>
    </source>
</evidence>
<dbReference type="PROSITE" id="PS00579">
    <property type="entry name" value="RIBOSOMAL_L29"/>
    <property type="match status" value="1"/>
</dbReference>
<dbReference type="RefSeq" id="WP_254151783.1">
    <property type="nucleotide sequence ID" value="NZ_JAHESD010000003.1"/>
</dbReference>
<name>A0ABS5VKX6_9BACT</name>
<dbReference type="GO" id="GO:0005840">
    <property type="term" value="C:ribosome"/>
    <property type="evidence" value="ECO:0007669"/>
    <property type="project" value="UniProtKB-KW"/>
</dbReference>
<evidence type="ECO:0000256" key="2">
    <source>
        <dbReference type="ARBA" id="ARBA00022980"/>
    </source>
</evidence>
<dbReference type="InterPro" id="IPR001854">
    <property type="entry name" value="Ribosomal_uL29"/>
</dbReference>
<dbReference type="HAMAP" id="MF_00374">
    <property type="entry name" value="Ribosomal_uL29"/>
    <property type="match status" value="1"/>
</dbReference>
<organism evidence="6 7">
    <name type="scientific">Chryseosolibacter indicus</name>
    <dbReference type="NCBI Taxonomy" id="2782351"/>
    <lineage>
        <taxon>Bacteria</taxon>
        <taxon>Pseudomonadati</taxon>
        <taxon>Bacteroidota</taxon>
        <taxon>Cytophagia</taxon>
        <taxon>Cytophagales</taxon>
        <taxon>Chryseotaleaceae</taxon>
        <taxon>Chryseosolibacter</taxon>
    </lineage>
</organism>
<dbReference type="Gene3D" id="1.10.287.310">
    <property type="match status" value="1"/>
</dbReference>
<keyword evidence="3 5" id="KW-0687">Ribonucleoprotein</keyword>
<proteinExistence type="inferred from homology"/>
<gene>
    <name evidence="5 6" type="primary">rpmC</name>
    <name evidence="6" type="ORF">KK060_02310</name>
</gene>